<dbReference type="InterPro" id="IPR006741">
    <property type="entry name" value="AgrB"/>
</dbReference>
<keyword evidence="4 8" id="KW-0812">Transmembrane</keyword>
<evidence type="ECO:0000256" key="5">
    <source>
        <dbReference type="ARBA" id="ARBA00022801"/>
    </source>
</evidence>
<sequence>MENIAKLLTGYLVKNKSIMQEDYEICKYGLLTGIEIFVCVIVCYAIAICLDMFRECTVLLLLFFSLRSFVGGLHMSSFNACFVCSCTVVSLILIMVKYCSLPKVISVFISACGIAIIFFLKPVENKNRPTEEKERKLFSHRTRLILLLTVLSVVLFYFGGFHSHLMTVTYTLVAIIISMFLGRIKNAFEIS</sequence>
<evidence type="ECO:0000256" key="1">
    <source>
        <dbReference type="ARBA" id="ARBA00022475"/>
    </source>
</evidence>
<evidence type="ECO:0000256" key="7">
    <source>
        <dbReference type="ARBA" id="ARBA00023136"/>
    </source>
</evidence>
<dbReference type="RefSeq" id="WP_268803563.1">
    <property type="nucleotide sequence ID" value="NZ_JAPRAY010000011.1"/>
</dbReference>
<dbReference type="Pfam" id="PF04647">
    <property type="entry name" value="AgrB"/>
    <property type="match status" value="1"/>
</dbReference>
<name>A0A9Q4EZ62_MEDGN</name>
<keyword evidence="5" id="KW-0378">Hydrolase</keyword>
<keyword evidence="3" id="KW-0645">Protease</keyword>
<protein>
    <submittedName>
        <fullName evidence="9">Accessory gene regulator B family protein</fullName>
    </submittedName>
</protein>
<organism evidence="9 10">
    <name type="scientific">Mediterraneibacter gnavus</name>
    <name type="common">Ruminococcus gnavus</name>
    <dbReference type="NCBI Taxonomy" id="33038"/>
    <lineage>
        <taxon>Bacteria</taxon>
        <taxon>Bacillati</taxon>
        <taxon>Bacillota</taxon>
        <taxon>Clostridia</taxon>
        <taxon>Lachnospirales</taxon>
        <taxon>Lachnospiraceae</taxon>
        <taxon>Mediterraneibacter</taxon>
    </lineage>
</organism>
<evidence type="ECO:0000313" key="10">
    <source>
        <dbReference type="Proteomes" id="UP001079535"/>
    </source>
</evidence>
<accession>A0A9Q4EZ62</accession>
<feature type="transmembrane region" description="Helical" evidence="8">
    <location>
        <begin position="25"/>
        <end position="46"/>
    </location>
</feature>
<dbReference type="GO" id="GO:0009372">
    <property type="term" value="P:quorum sensing"/>
    <property type="evidence" value="ECO:0007669"/>
    <property type="project" value="UniProtKB-KW"/>
</dbReference>
<dbReference type="EMBL" id="JAPRAY010000011">
    <property type="protein sequence ID" value="MCZ0667661.1"/>
    <property type="molecule type" value="Genomic_DNA"/>
</dbReference>
<keyword evidence="1" id="KW-1003">Cell membrane</keyword>
<dbReference type="AlphaFoldDB" id="A0A9Q4EZ62"/>
<proteinExistence type="predicted"/>
<keyword evidence="7 8" id="KW-0472">Membrane</keyword>
<keyword evidence="6 8" id="KW-1133">Transmembrane helix</keyword>
<feature type="transmembrane region" description="Helical" evidence="8">
    <location>
        <begin position="104"/>
        <end position="123"/>
    </location>
</feature>
<dbReference type="GO" id="GO:0006508">
    <property type="term" value="P:proteolysis"/>
    <property type="evidence" value="ECO:0007669"/>
    <property type="project" value="UniProtKB-KW"/>
</dbReference>
<dbReference type="Proteomes" id="UP001079535">
    <property type="component" value="Unassembled WGS sequence"/>
</dbReference>
<comment type="caution">
    <text evidence="9">The sequence shown here is derived from an EMBL/GenBank/DDBJ whole genome shotgun (WGS) entry which is preliminary data.</text>
</comment>
<feature type="transmembrane region" description="Helical" evidence="8">
    <location>
        <begin position="144"/>
        <end position="161"/>
    </location>
</feature>
<evidence type="ECO:0000256" key="2">
    <source>
        <dbReference type="ARBA" id="ARBA00022654"/>
    </source>
</evidence>
<evidence type="ECO:0000256" key="8">
    <source>
        <dbReference type="SAM" id="Phobius"/>
    </source>
</evidence>
<evidence type="ECO:0000256" key="3">
    <source>
        <dbReference type="ARBA" id="ARBA00022670"/>
    </source>
</evidence>
<evidence type="ECO:0000313" key="9">
    <source>
        <dbReference type="EMBL" id="MCZ0667661.1"/>
    </source>
</evidence>
<dbReference type="SMART" id="SM00793">
    <property type="entry name" value="AgrB"/>
    <property type="match status" value="1"/>
</dbReference>
<reference evidence="9" key="1">
    <citation type="submission" date="2022-11" db="EMBL/GenBank/DDBJ databases">
        <title>Temperate bacteriophages infecting mucin-degrading bacterium Ruminococcus gnavus from the human gut.</title>
        <authorList>
            <person name="Buttimer C."/>
        </authorList>
    </citation>
    <scope>NUCLEOTIDE SEQUENCE</scope>
    <source>
        <strain evidence="9">CCUG 49994</strain>
    </source>
</reference>
<dbReference type="GO" id="GO:0016020">
    <property type="term" value="C:membrane"/>
    <property type="evidence" value="ECO:0007669"/>
    <property type="project" value="InterPro"/>
</dbReference>
<evidence type="ECO:0000256" key="4">
    <source>
        <dbReference type="ARBA" id="ARBA00022692"/>
    </source>
</evidence>
<feature type="transmembrane region" description="Helical" evidence="8">
    <location>
        <begin position="167"/>
        <end position="184"/>
    </location>
</feature>
<feature type="transmembrane region" description="Helical" evidence="8">
    <location>
        <begin position="77"/>
        <end position="98"/>
    </location>
</feature>
<evidence type="ECO:0000256" key="6">
    <source>
        <dbReference type="ARBA" id="ARBA00022989"/>
    </source>
</evidence>
<keyword evidence="2" id="KW-0673">Quorum sensing</keyword>
<dbReference type="GO" id="GO:0008233">
    <property type="term" value="F:peptidase activity"/>
    <property type="evidence" value="ECO:0007669"/>
    <property type="project" value="UniProtKB-KW"/>
</dbReference>
<gene>
    <name evidence="9" type="ORF">OZZ17_08885</name>
</gene>